<evidence type="ECO:0000313" key="5">
    <source>
        <dbReference type="Proteomes" id="UP000813385"/>
    </source>
</evidence>
<feature type="transmembrane region" description="Helical" evidence="2">
    <location>
        <begin position="215"/>
        <end position="236"/>
    </location>
</feature>
<dbReference type="AlphaFoldDB" id="A0A8K0TNJ7"/>
<comment type="caution">
    <text evidence="4">The sequence shown here is derived from an EMBL/GenBank/DDBJ whole genome shotgun (WGS) entry which is preliminary data.</text>
</comment>
<feature type="signal peptide" evidence="3">
    <location>
        <begin position="1"/>
        <end position="18"/>
    </location>
</feature>
<proteinExistence type="predicted"/>
<keyword evidence="2" id="KW-0472">Membrane</keyword>
<organism evidence="4 5">
    <name type="scientific">Plectosphaerella cucumerina</name>
    <dbReference type="NCBI Taxonomy" id="40658"/>
    <lineage>
        <taxon>Eukaryota</taxon>
        <taxon>Fungi</taxon>
        <taxon>Dikarya</taxon>
        <taxon>Ascomycota</taxon>
        <taxon>Pezizomycotina</taxon>
        <taxon>Sordariomycetes</taxon>
        <taxon>Hypocreomycetidae</taxon>
        <taxon>Glomerellales</taxon>
        <taxon>Plectosphaerellaceae</taxon>
        <taxon>Plectosphaerella</taxon>
    </lineage>
</organism>
<protein>
    <submittedName>
        <fullName evidence="4">Uncharacterized protein</fullName>
    </submittedName>
</protein>
<dbReference type="OrthoDB" id="5430065at2759"/>
<feature type="region of interest" description="Disordered" evidence="1">
    <location>
        <begin position="144"/>
        <end position="210"/>
    </location>
</feature>
<dbReference type="Proteomes" id="UP000813385">
    <property type="component" value="Unassembled WGS sequence"/>
</dbReference>
<evidence type="ECO:0000256" key="1">
    <source>
        <dbReference type="SAM" id="MobiDB-lite"/>
    </source>
</evidence>
<feature type="chain" id="PRO_5035470819" evidence="3">
    <location>
        <begin position="19"/>
        <end position="346"/>
    </location>
</feature>
<keyword evidence="5" id="KW-1185">Reference proteome</keyword>
<keyword evidence="3" id="KW-0732">Signal</keyword>
<accession>A0A8K0TNJ7</accession>
<sequence>MISRLVSVMFAFPALVASQALPAITASPKLLRRQYQDICDPVSFVFVCDRGTCHWGDDGFVGCCSISSCAPRTTCIESAELATATPCDHNTGGCVGCSRAEAPYCVTNTNVAMGHYAMYCDRERAVNTYSYTYSWPGLAEITTAQDAPRESDNSEPGEGDDKAALPSETRATESSTSGITTSQTTFDASSTSTRSPGAGNGEESAGGGNRNSSTWAIVGGVLGGALFVALLMLAVWRWRKTRSQRHRPRSVTTPSTATHPMMFASPHPSQPSPTGPHGFAPYAPSSITGYSPPPYAFDGGEVVAPSFSNQSSPYAHELSAEQPPSRHGSQGIQHFWRGAGLSRDGL</sequence>
<feature type="compositionally biased region" description="Gly residues" evidence="1">
    <location>
        <begin position="198"/>
        <end position="209"/>
    </location>
</feature>
<name>A0A8K0TNJ7_9PEZI</name>
<dbReference type="CDD" id="cd12087">
    <property type="entry name" value="TM_EGFR-like"/>
    <property type="match status" value="1"/>
</dbReference>
<keyword evidence="2" id="KW-1133">Transmembrane helix</keyword>
<gene>
    <name evidence="4" type="ORF">B0T11DRAFT_270564</name>
</gene>
<feature type="region of interest" description="Disordered" evidence="1">
    <location>
        <begin position="306"/>
        <end position="346"/>
    </location>
</feature>
<evidence type="ECO:0000256" key="3">
    <source>
        <dbReference type="SAM" id="SignalP"/>
    </source>
</evidence>
<feature type="compositionally biased region" description="Low complexity" evidence="1">
    <location>
        <begin position="172"/>
        <end position="185"/>
    </location>
</feature>
<feature type="compositionally biased region" description="Polar residues" evidence="1">
    <location>
        <begin position="186"/>
        <end position="195"/>
    </location>
</feature>
<feature type="region of interest" description="Disordered" evidence="1">
    <location>
        <begin position="241"/>
        <end position="280"/>
    </location>
</feature>
<evidence type="ECO:0000256" key="2">
    <source>
        <dbReference type="SAM" id="Phobius"/>
    </source>
</evidence>
<dbReference type="EMBL" id="JAGPXD010000001">
    <property type="protein sequence ID" value="KAH7375579.1"/>
    <property type="molecule type" value="Genomic_DNA"/>
</dbReference>
<evidence type="ECO:0000313" key="4">
    <source>
        <dbReference type="EMBL" id="KAH7375579.1"/>
    </source>
</evidence>
<keyword evidence="2" id="KW-0812">Transmembrane</keyword>
<reference evidence="4" key="1">
    <citation type="journal article" date="2021" name="Nat. Commun.">
        <title>Genetic determinants of endophytism in the Arabidopsis root mycobiome.</title>
        <authorList>
            <person name="Mesny F."/>
            <person name="Miyauchi S."/>
            <person name="Thiergart T."/>
            <person name="Pickel B."/>
            <person name="Atanasova L."/>
            <person name="Karlsson M."/>
            <person name="Huettel B."/>
            <person name="Barry K.W."/>
            <person name="Haridas S."/>
            <person name="Chen C."/>
            <person name="Bauer D."/>
            <person name="Andreopoulos W."/>
            <person name="Pangilinan J."/>
            <person name="LaButti K."/>
            <person name="Riley R."/>
            <person name="Lipzen A."/>
            <person name="Clum A."/>
            <person name="Drula E."/>
            <person name="Henrissat B."/>
            <person name="Kohler A."/>
            <person name="Grigoriev I.V."/>
            <person name="Martin F.M."/>
            <person name="Hacquard S."/>
        </authorList>
    </citation>
    <scope>NUCLEOTIDE SEQUENCE</scope>
    <source>
        <strain evidence="4">MPI-CAGE-AT-0016</strain>
    </source>
</reference>